<accession>A0A1M5T9Q1</accession>
<sequence>MIIRQLKQEQYECFHNYLKHNAHTEPLDVSYTMRVTVNDRQYAVKFQPERHCKMAVLQAFRIDRSAAGPHLELITQGNLLSAFLEILIDQGAGSHCCREIGDDIRSI</sequence>
<dbReference type="EMBL" id="FQXV01000001">
    <property type="protein sequence ID" value="SHH47444.1"/>
    <property type="molecule type" value="Genomic_DNA"/>
</dbReference>
<dbReference type="Proteomes" id="UP000183995">
    <property type="component" value="Unassembled WGS sequence"/>
</dbReference>
<name>A0A1M5T9Q1_9FIRM</name>
<gene>
    <name evidence="1" type="ORF">SAMN02745823_00002</name>
</gene>
<evidence type="ECO:0000313" key="2">
    <source>
        <dbReference type="Proteomes" id="UP000183995"/>
    </source>
</evidence>
<keyword evidence="2" id="KW-1185">Reference proteome</keyword>
<dbReference type="AlphaFoldDB" id="A0A1M5T9Q1"/>
<protein>
    <submittedName>
        <fullName evidence="1">Uncharacterized protein</fullName>
    </submittedName>
</protein>
<reference evidence="1 2" key="1">
    <citation type="submission" date="2016-11" db="EMBL/GenBank/DDBJ databases">
        <authorList>
            <person name="Jaros S."/>
            <person name="Januszkiewicz K."/>
            <person name="Wedrychowicz H."/>
        </authorList>
    </citation>
    <scope>NUCLEOTIDE SEQUENCE [LARGE SCALE GENOMIC DNA]</scope>
    <source>
        <strain evidence="1 2">DSM 10068</strain>
    </source>
</reference>
<organism evidence="1 2">
    <name type="scientific">Sporobacter termitidis DSM 10068</name>
    <dbReference type="NCBI Taxonomy" id="1123282"/>
    <lineage>
        <taxon>Bacteria</taxon>
        <taxon>Bacillati</taxon>
        <taxon>Bacillota</taxon>
        <taxon>Clostridia</taxon>
        <taxon>Eubacteriales</taxon>
        <taxon>Oscillospiraceae</taxon>
        <taxon>Sporobacter</taxon>
    </lineage>
</organism>
<dbReference type="OrthoDB" id="1865272at2"/>
<proteinExistence type="predicted"/>
<dbReference type="STRING" id="1123282.SAMN02745823_00002"/>
<evidence type="ECO:0000313" key="1">
    <source>
        <dbReference type="EMBL" id="SHH47444.1"/>
    </source>
</evidence>